<proteinExistence type="predicted"/>
<organism evidence="1 2">
    <name type="scientific">Dioscorea alata</name>
    <name type="common">Purple yam</name>
    <dbReference type="NCBI Taxonomy" id="55571"/>
    <lineage>
        <taxon>Eukaryota</taxon>
        <taxon>Viridiplantae</taxon>
        <taxon>Streptophyta</taxon>
        <taxon>Embryophyta</taxon>
        <taxon>Tracheophyta</taxon>
        <taxon>Spermatophyta</taxon>
        <taxon>Magnoliopsida</taxon>
        <taxon>Liliopsida</taxon>
        <taxon>Dioscoreales</taxon>
        <taxon>Dioscoreaceae</taxon>
        <taxon>Dioscorea</taxon>
    </lineage>
</organism>
<dbReference type="Proteomes" id="UP000827976">
    <property type="component" value="Chromosome 14"/>
</dbReference>
<accession>A0ACB7USW8</accession>
<keyword evidence="2" id="KW-1185">Reference proteome</keyword>
<gene>
    <name evidence="1" type="ORF">IHE45_14G077200</name>
</gene>
<evidence type="ECO:0000313" key="1">
    <source>
        <dbReference type="EMBL" id="KAH7663752.1"/>
    </source>
</evidence>
<name>A0ACB7USW8_DIOAL</name>
<evidence type="ECO:0000313" key="2">
    <source>
        <dbReference type="Proteomes" id="UP000827976"/>
    </source>
</evidence>
<protein>
    <submittedName>
        <fullName evidence="1">TPR-like protein</fullName>
    </submittedName>
</protein>
<comment type="caution">
    <text evidence="1">The sequence shown here is derived from an EMBL/GenBank/DDBJ whole genome shotgun (WGS) entry which is preliminary data.</text>
</comment>
<dbReference type="EMBL" id="CM037024">
    <property type="protein sequence ID" value="KAH7663752.1"/>
    <property type="molecule type" value="Genomic_DNA"/>
</dbReference>
<reference evidence="2" key="1">
    <citation type="journal article" date="2022" name="Nat. Commun.">
        <title>Chromosome evolution and the genetic basis of agronomically important traits in greater yam.</title>
        <authorList>
            <person name="Bredeson J.V."/>
            <person name="Lyons J.B."/>
            <person name="Oniyinde I.O."/>
            <person name="Okereke N.R."/>
            <person name="Kolade O."/>
            <person name="Nnabue I."/>
            <person name="Nwadili C.O."/>
            <person name="Hribova E."/>
            <person name="Parker M."/>
            <person name="Nwogha J."/>
            <person name="Shu S."/>
            <person name="Carlson J."/>
            <person name="Kariba R."/>
            <person name="Muthemba S."/>
            <person name="Knop K."/>
            <person name="Barton G.J."/>
            <person name="Sherwood A.V."/>
            <person name="Lopez-Montes A."/>
            <person name="Asiedu R."/>
            <person name="Jamnadass R."/>
            <person name="Muchugi A."/>
            <person name="Goodstein D."/>
            <person name="Egesi C.N."/>
            <person name="Featherston J."/>
            <person name="Asfaw A."/>
            <person name="Simpson G.G."/>
            <person name="Dolezel J."/>
            <person name="Hendre P.S."/>
            <person name="Van Deynze A."/>
            <person name="Kumar P.L."/>
            <person name="Obidiegwu J.E."/>
            <person name="Bhattacharjee R."/>
            <person name="Rokhsar D.S."/>
        </authorList>
    </citation>
    <scope>NUCLEOTIDE SEQUENCE [LARGE SCALE GENOMIC DNA]</scope>
    <source>
        <strain evidence="2">cv. TDa95/00328</strain>
    </source>
</reference>
<sequence length="576" mass="64539">MYPHCLNKEEMREEALYNKQYDRSKQNSTSQAFLRKLHAIYVCRGTQSSSQWSQLIRGYLSSGFLREALMVYTKNLPRRTSHTVLPLVLKACGSLPLLPLGASLHGESVKAGLIGEILVGTTFVSMYCKFGNLSDAWKVFDEMPQRNIVTYNAMIGGCFMNGDVDSALVLFERSPERTTVTWATMIDGFARIGDTVTARKLFDETPNELRNVVTWTVMVHGYAARGEMDAAREMFECMPCRSFFVWSSMISGYFKKGDAKEARMMFDRIPERNLVNWNALIAGYAQIGCCEEALDAFRKMQQDGFDPDEFTMASVLSACSQLGCLETGKKIHDMINRKRVNTNHFVLNGLVDMYAKCGDLERAKTIFNGMKNRNVVCWNSMISGLATHGRSDEALALFDRMEESKKEPNNVTFLAALSACTHAGFVDIGLEIFRKMEKYGLAAGVEHYGCLVDLLGRAGRLNEAYNVVKSMPGVPNRSVWGALLGACKIHADKNMADRVLSDLNSNGEYDDDVKYVVLSNVNATLNKWEEAEKLWRVMAEKGMRKIPGCSSIMVGDMEHRFHSGAIRESQACVKLV</sequence>